<name>A0ACB9YVL5_9PEZI</name>
<evidence type="ECO:0000313" key="1">
    <source>
        <dbReference type="EMBL" id="KAI4863111.1"/>
    </source>
</evidence>
<proteinExistence type="predicted"/>
<dbReference type="EMBL" id="MU393511">
    <property type="protein sequence ID" value="KAI4863111.1"/>
    <property type="molecule type" value="Genomic_DNA"/>
</dbReference>
<keyword evidence="2" id="KW-1185">Reference proteome</keyword>
<reference evidence="1 2" key="1">
    <citation type="journal article" date="2022" name="New Phytol.">
        <title>Ecological generalism drives hyperdiversity of secondary metabolite gene clusters in xylarialean endophytes.</title>
        <authorList>
            <person name="Franco M.E.E."/>
            <person name="Wisecaver J.H."/>
            <person name="Arnold A.E."/>
            <person name="Ju Y.M."/>
            <person name="Slot J.C."/>
            <person name="Ahrendt S."/>
            <person name="Moore L.P."/>
            <person name="Eastman K.E."/>
            <person name="Scott K."/>
            <person name="Konkel Z."/>
            <person name="Mondo S.J."/>
            <person name="Kuo A."/>
            <person name="Hayes R.D."/>
            <person name="Haridas S."/>
            <person name="Andreopoulos B."/>
            <person name="Riley R."/>
            <person name="LaButti K."/>
            <person name="Pangilinan J."/>
            <person name="Lipzen A."/>
            <person name="Amirebrahimi M."/>
            <person name="Yan J."/>
            <person name="Adam C."/>
            <person name="Keymanesh K."/>
            <person name="Ng V."/>
            <person name="Louie K."/>
            <person name="Northen T."/>
            <person name="Drula E."/>
            <person name="Henrissat B."/>
            <person name="Hsieh H.M."/>
            <person name="Youens-Clark K."/>
            <person name="Lutzoni F."/>
            <person name="Miadlikowska J."/>
            <person name="Eastwood D.C."/>
            <person name="Hamelin R.C."/>
            <person name="Grigoriev I.V."/>
            <person name="U'Ren J.M."/>
        </authorList>
    </citation>
    <scope>NUCLEOTIDE SEQUENCE [LARGE SCALE GENOMIC DNA]</scope>
    <source>
        <strain evidence="1 2">CBS 119005</strain>
    </source>
</reference>
<gene>
    <name evidence="1" type="ORF">F4820DRAFT_471888</name>
</gene>
<evidence type="ECO:0000313" key="2">
    <source>
        <dbReference type="Proteomes" id="UP001497700"/>
    </source>
</evidence>
<accession>A0ACB9YVL5</accession>
<dbReference type="Proteomes" id="UP001497700">
    <property type="component" value="Unassembled WGS sequence"/>
</dbReference>
<comment type="caution">
    <text evidence="1">The sequence shown here is derived from an EMBL/GenBank/DDBJ whole genome shotgun (WGS) entry which is preliminary data.</text>
</comment>
<protein>
    <submittedName>
        <fullName evidence="1">Uncharacterized protein</fullName>
    </submittedName>
</protein>
<sequence>MAGNQSTWNTSSLSGISLPQDQVAGVDIGYPIESVNQYINVGLRNWEHGNFQGPGKDVYRRQGRLPTSSVPPEPCQLWGLVVPVAQSWPMRPPQWQLPIRTWPGPKSVKPGSQIPKFEAEGRIDGGSSAPLSDLRQTDWGTWDWTYAVEVWPVVDRDRYKSLAKNIFAIQQVLKVRDIPYDLSFLPSALFPSILCRRYTLHLRYRSHSRIRLSSFQFSSQNVQLDQHTFKMSVAFTQDSLPEEAYVHGAGIPYDHHEHEEDFEVEDNEEGQGQDVGRGRAFIARARELREGHIPRPPRGSSPAYGEIGWTLFRPERNPQRDEEGNFHCDWKKGQCRDKVKDWRRRSDYDKHMDRHEKPYMCLHYSSCYSDDTIFTNLSGLKRHYSEVHEETGGSENEEKFTCGWLSCMRGRAKSYFVRKANLRDHIRRMHRKEELQQVEQEERNKEIRENGALPADVGPLIPTPAQLIAPPRGHQAAQPQNLPAAQPQNLPAAQPQNLPAAGPQNLLAPGPQQTQPHNLPAPQPQNLPVPQPKRGKRKVSKKDDLANENEAKRARTEIDNLRAENEALRDRVNVQARTIESLVQEKNVLSKQLRDWEEAVSAMGGHLTGYGAQTGHANVAGIQGNAGVQIPGGASDSSATTRGDSPARLSYSPAPRSYTDLASHPHSNMATRNLRNSGMPRYANPSMALQPSAYFPNGGTTAQAPTSYPNGGMTLQPNPNGQVQNPQTAAYQNSTVNGGTMGDISIDWAAIHAAALQNAAPDQNLAVDPSLAANQQVDDDMEFHMDAFLDSIDQQGQSLANGQSLPSNGESHVDNHVPAGGQLPPSTQAPVDHQSPAGPQASADSQFLYSPQSGEHTDSGYEQEVPNTIRGLRTGADPYFGGAGYEA</sequence>
<organism evidence="1 2">
    <name type="scientific">Hypoxylon rubiginosum</name>
    <dbReference type="NCBI Taxonomy" id="110542"/>
    <lineage>
        <taxon>Eukaryota</taxon>
        <taxon>Fungi</taxon>
        <taxon>Dikarya</taxon>
        <taxon>Ascomycota</taxon>
        <taxon>Pezizomycotina</taxon>
        <taxon>Sordariomycetes</taxon>
        <taxon>Xylariomycetidae</taxon>
        <taxon>Xylariales</taxon>
        <taxon>Hypoxylaceae</taxon>
        <taxon>Hypoxylon</taxon>
    </lineage>
</organism>